<dbReference type="SUPFAM" id="SSF63380">
    <property type="entry name" value="Riboflavin synthase domain-like"/>
    <property type="match status" value="1"/>
</dbReference>
<dbReference type="EMBL" id="KZ305031">
    <property type="protein sequence ID" value="PIA46992.1"/>
    <property type="molecule type" value="Genomic_DNA"/>
</dbReference>
<dbReference type="Gene3D" id="3.40.50.80">
    <property type="entry name" value="Nucleotide-binding domain of ferredoxin-NADP reductase (FNR) module"/>
    <property type="match status" value="2"/>
</dbReference>
<dbReference type="SUPFAM" id="SSF52343">
    <property type="entry name" value="Ferredoxin reductase-like, C-terminal NADP-linked domain"/>
    <property type="match status" value="1"/>
</dbReference>
<evidence type="ECO:0000256" key="3">
    <source>
        <dbReference type="ARBA" id="ARBA00022692"/>
    </source>
</evidence>
<dbReference type="InterPro" id="IPR039261">
    <property type="entry name" value="FNR_nucleotide-bd"/>
</dbReference>
<evidence type="ECO:0000256" key="8">
    <source>
        <dbReference type="SAM" id="Phobius"/>
    </source>
</evidence>
<dbReference type="GO" id="GO:0005886">
    <property type="term" value="C:plasma membrane"/>
    <property type="evidence" value="ECO:0007669"/>
    <property type="project" value="TreeGrafter"/>
</dbReference>
<evidence type="ECO:0000259" key="9">
    <source>
        <dbReference type="PROSITE" id="PS51384"/>
    </source>
</evidence>
<dbReference type="InterPro" id="IPR017927">
    <property type="entry name" value="FAD-bd_FR_type"/>
</dbReference>
<dbReference type="InterPro" id="IPR017938">
    <property type="entry name" value="Riboflavin_synthase-like_b-brl"/>
</dbReference>
<keyword evidence="6" id="KW-0560">Oxidoreductase</keyword>
<dbReference type="CDD" id="cd06186">
    <property type="entry name" value="NOX_Duox_like_FAD_NADP"/>
    <property type="match status" value="1"/>
</dbReference>
<evidence type="ECO:0000313" key="10">
    <source>
        <dbReference type="EMBL" id="PIA46992.1"/>
    </source>
</evidence>
<feature type="transmembrane region" description="Helical" evidence="8">
    <location>
        <begin position="156"/>
        <end position="173"/>
    </location>
</feature>
<feature type="transmembrane region" description="Helical" evidence="8">
    <location>
        <begin position="339"/>
        <end position="368"/>
    </location>
</feature>
<proteinExistence type="predicted"/>
<feature type="transmembrane region" description="Helical" evidence="8">
    <location>
        <begin position="261"/>
        <end position="285"/>
    </location>
</feature>
<sequence>MDHRSPANTITYITLLSTYSITSLITRVSLNVCYNATEEEKDNTLTTTTRMKRKFLMLLVIIWVLKILMWMIFIPWVALCFFFPSNFVQGRIHDPAIATSASGTLFGLSGSFFLLFSVPLLIITFLAIAYINVLASFTTTQDYIFHDYKKKKTNFTGFRFWTFPIIVDGPFGVVSAAELIGILLFALYIIWATSAFTIRNLNVVSTFSQIFQVKSSFILELSALRFGTIGLFCLVFLFLPVARGSFLLRLIDIPFEHATRYHVWLGHLTMLMFTLHGLFYIWAWTMDGRLLRKMLEWSNAGFANLPGVISLLAGLMMWVTSLHPVRKKYFELFFYTHQLYVVFAVFLALHVGDFLFSTAAAGMFLFLLDRFLRFCQSRKTVKLVSATCLPCGTLELVLAKPRNLRYNALSFVFLQVRELSFLQWHPFSVSSSPLDGRHHISVLVKVLGEWTRKLGDSILSTPQGVTKELPLLTHSMITASVEGPYGHESSYHLTYRNLILVAGGIGISPFLAVLRDILHHIAQRKPCMPEKVLIVWAVKTSKELSLLSSFDVQSICPSYSAKLYLEIQTYVTRESDSPLEDGIVCKGMKCTYFPIASNSGISGLVGTGNNIWSGIYVIFSTIGFIILLAIVDLFYIKPFGISSGWFRGLVFVICMIGSVVTFGALVVVLWYLWERRDSINYEKCNLKSTDEEVEPDESRMHTDAVTTTLGSLSTVQYGRRPNFRDIFCSVSDEWGHVDVGVIVCGPAALQSSVAKECRSQNSRGRKNQAFFHFNSHSFDL</sequence>
<evidence type="ECO:0000256" key="2">
    <source>
        <dbReference type="ARBA" id="ARBA00022630"/>
    </source>
</evidence>
<dbReference type="PANTHER" id="PTHR11972">
    <property type="entry name" value="NADPH OXIDASE"/>
    <property type="match status" value="1"/>
</dbReference>
<evidence type="ECO:0000313" key="11">
    <source>
        <dbReference type="Proteomes" id="UP000230069"/>
    </source>
</evidence>
<dbReference type="InParanoid" id="A0A2G5DTZ8"/>
<dbReference type="Pfam" id="PF01794">
    <property type="entry name" value="Ferric_reduct"/>
    <property type="match status" value="1"/>
</dbReference>
<dbReference type="Pfam" id="PF08030">
    <property type="entry name" value="NAD_binding_6"/>
    <property type="match status" value="1"/>
</dbReference>
<evidence type="ECO:0000256" key="4">
    <source>
        <dbReference type="ARBA" id="ARBA00022827"/>
    </source>
</evidence>
<dbReference type="InterPro" id="IPR050369">
    <property type="entry name" value="RBOH/FRE"/>
</dbReference>
<comment type="subcellular location">
    <subcellularLocation>
        <location evidence="1">Membrane</location>
        <topology evidence="1">Multi-pass membrane protein</topology>
    </subcellularLocation>
</comment>
<dbReference type="InterPro" id="IPR013112">
    <property type="entry name" value="FAD-bd_8"/>
</dbReference>
<dbReference type="FunCoup" id="A0A2G5DTZ8">
    <property type="interactions" value="442"/>
</dbReference>
<keyword evidence="2" id="KW-0285">Flavoprotein</keyword>
<dbReference type="PANTHER" id="PTHR11972:SF69">
    <property type="entry name" value="FERRIC REDUCTION OXIDASE 6-RELATED"/>
    <property type="match status" value="1"/>
</dbReference>
<evidence type="ECO:0000256" key="6">
    <source>
        <dbReference type="ARBA" id="ARBA00023002"/>
    </source>
</evidence>
<dbReference type="Proteomes" id="UP000230069">
    <property type="component" value="Unassembled WGS sequence"/>
</dbReference>
<dbReference type="STRING" id="218851.A0A2G5DTZ8"/>
<dbReference type="SFLD" id="SFLDS00052">
    <property type="entry name" value="Ferric_Reductase_Domain"/>
    <property type="match status" value="1"/>
</dbReference>
<keyword evidence="5 8" id="KW-1133">Transmembrane helix</keyword>
<feature type="transmembrane region" description="Helical" evidence="8">
    <location>
        <begin position="218"/>
        <end position="241"/>
    </location>
</feature>
<dbReference type="AlphaFoldDB" id="A0A2G5DTZ8"/>
<keyword evidence="4" id="KW-0274">FAD</keyword>
<accession>A0A2G5DTZ8</accession>
<dbReference type="SFLD" id="SFLDG01168">
    <property type="entry name" value="Ferric_reductase_subgroup_(FRE"/>
    <property type="match status" value="1"/>
</dbReference>
<reference evidence="10 11" key="1">
    <citation type="submission" date="2017-09" db="EMBL/GenBank/DDBJ databases">
        <title>WGS assembly of Aquilegia coerulea Goldsmith.</title>
        <authorList>
            <person name="Hodges S."/>
            <person name="Kramer E."/>
            <person name="Nordborg M."/>
            <person name="Tomkins J."/>
            <person name="Borevitz J."/>
            <person name="Derieg N."/>
            <person name="Yan J."/>
            <person name="Mihaltcheva S."/>
            <person name="Hayes R.D."/>
            <person name="Rokhsar D."/>
        </authorList>
    </citation>
    <scope>NUCLEOTIDE SEQUENCE [LARGE SCALE GENOMIC DNA]</scope>
    <source>
        <strain evidence="11">cv. Goldsmith</strain>
    </source>
</reference>
<feature type="transmembrane region" description="Helical" evidence="8">
    <location>
        <begin position="648"/>
        <end position="673"/>
    </location>
</feature>
<dbReference type="GO" id="GO:0000293">
    <property type="term" value="F:ferric-chelate reductase activity"/>
    <property type="evidence" value="ECO:0007669"/>
    <property type="project" value="TreeGrafter"/>
</dbReference>
<evidence type="ECO:0000256" key="5">
    <source>
        <dbReference type="ARBA" id="ARBA00022989"/>
    </source>
</evidence>
<keyword evidence="11" id="KW-1185">Reference proteome</keyword>
<dbReference type="OrthoDB" id="167398at2759"/>
<dbReference type="PROSITE" id="PS51384">
    <property type="entry name" value="FAD_FR"/>
    <property type="match status" value="1"/>
</dbReference>
<organism evidence="10 11">
    <name type="scientific">Aquilegia coerulea</name>
    <name type="common">Rocky mountain columbine</name>
    <dbReference type="NCBI Taxonomy" id="218851"/>
    <lineage>
        <taxon>Eukaryota</taxon>
        <taxon>Viridiplantae</taxon>
        <taxon>Streptophyta</taxon>
        <taxon>Embryophyta</taxon>
        <taxon>Tracheophyta</taxon>
        <taxon>Spermatophyta</taxon>
        <taxon>Magnoliopsida</taxon>
        <taxon>Ranunculales</taxon>
        <taxon>Ranunculaceae</taxon>
        <taxon>Thalictroideae</taxon>
        <taxon>Aquilegia</taxon>
    </lineage>
</organism>
<dbReference type="InterPro" id="IPR013121">
    <property type="entry name" value="Fe_red_NAD-bd_6"/>
</dbReference>
<feature type="transmembrane region" description="Helical" evidence="8">
    <location>
        <begin position="55"/>
        <end position="78"/>
    </location>
</feature>
<evidence type="ECO:0000256" key="1">
    <source>
        <dbReference type="ARBA" id="ARBA00004141"/>
    </source>
</evidence>
<feature type="domain" description="FAD-binding FR-type" evidence="9">
    <location>
        <begin position="376"/>
        <end position="491"/>
    </location>
</feature>
<dbReference type="InterPro" id="IPR000778">
    <property type="entry name" value="Cyt_b245_heavy_chain"/>
</dbReference>
<name>A0A2G5DTZ8_AQUCA</name>
<feature type="transmembrane region" description="Helical" evidence="8">
    <location>
        <begin position="112"/>
        <end position="135"/>
    </location>
</feature>
<feature type="transmembrane region" description="Helical" evidence="8">
    <location>
        <begin position="615"/>
        <end position="636"/>
    </location>
</feature>
<evidence type="ECO:0000256" key="7">
    <source>
        <dbReference type="ARBA" id="ARBA00023136"/>
    </source>
</evidence>
<feature type="transmembrane region" description="Helical" evidence="8">
    <location>
        <begin position="179"/>
        <end position="198"/>
    </location>
</feature>
<protein>
    <recommendedName>
        <fullName evidence="9">FAD-binding FR-type domain-containing protein</fullName>
    </recommendedName>
</protein>
<gene>
    <name evidence="10" type="ORF">AQUCO_01400011v1</name>
</gene>
<feature type="transmembrane region" description="Helical" evidence="8">
    <location>
        <begin position="297"/>
        <end position="319"/>
    </location>
</feature>
<keyword evidence="7 8" id="KW-0472">Membrane</keyword>
<dbReference type="InterPro" id="IPR013130">
    <property type="entry name" value="Fe3_Rdtase_TM_dom"/>
</dbReference>
<dbReference type="PRINTS" id="PR00466">
    <property type="entry name" value="GP91PHOX"/>
</dbReference>
<dbReference type="Pfam" id="PF08022">
    <property type="entry name" value="FAD_binding_8"/>
    <property type="match status" value="1"/>
</dbReference>
<keyword evidence="3 8" id="KW-0812">Transmembrane</keyword>